<dbReference type="EMBL" id="HBUF01233609">
    <property type="protein sequence ID" value="CAG6674352.1"/>
    <property type="molecule type" value="Transcribed_RNA"/>
</dbReference>
<dbReference type="EMBL" id="HBUF01233608">
    <property type="protein sequence ID" value="CAG6674351.1"/>
    <property type="molecule type" value="Transcribed_RNA"/>
</dbReference>
<accession>A0A8D8SXV9</accession>
<organism evidence="1">
    <name type="scientific">Cacopsylla melanoneura</name>
    <dbReference type="NCBI Taxonomy" id="428564"/>
    <lineage>
        <taxon>Eukaryota</taxon>
        <taxon>Metazoa</taxon>
        <taxon>Ecdysozoa</taxon>
        <taxon>Arthropoda</taxon>
        <taxon>Hexapoda</taxon>
        <taxon>Insecta</taxon>
        <taxon>Pterygota</taxon>
        <taxon>Neoptera</taxon>
        <taxon>Paraneoptera</taxon>
        <taxon>Hemiptera</taxon>
        <taxon>Sternorrhyncha</taxon>
        <taxon>Psylloidea</taxon>
        <taxon>Psyllidae</taxon>
        <taxon>Psyllinae</taxon>
        <taxon>Cacopsylla</taxon>
    </lineage>
</organism>
<reference evidence="1" key="1">
    <citation type="submission" date="2021-05" db="EMBL/GenBank/DDBJ databases">
        <authorList>
            <person name="Alioto T."/>
            <person name="Alioto T."/>
            <person name="Gomez Garrido J."/>
        </authorList>
    </citation>
    <scope>NUCLEOTIDE SEQUENCE</scope>
</reference>
<proteinExistence type="predicted"/>
<name>A0A8D8SXV9_9HEMI</name>
<sequence length="113" mass="13112">MNVFHKVKQGDVDIQIRKTVIQTESRLLLLLSFHLSNCATTLLTQHHPRSTGSCAIDFTHNCRTRFNLCTLMNSGSSQVERHPRLFCRRNVIIDVWFQIRSSVLLKIDTQYLV</sequence>
<evidence type="ECO:0000313" key="1">
    <source>
        <dbReference type="EMBL" id="CAG6674352.1"/>
    </source>
</evidence>
<protein>
    <submittedName>
        <fullName evidence="1">Uncharacterized protein</fullName>
    </submittedName>
</protein>
<dbReference type="AlphaFoldDB" id="A0A8D8SXV9"/>
<dbReference type="EMBL" id="HBUF01233607">
    <property type="protein sequence ID" value="CAG6674350.1"/>
    <property type="molecule type" value="Transcribed_RNA"/>
</dbReference>